<evidence type="ECO:0000313" key="3">
    <source>
        <dbReference type="EMBL" id="KAK2029676.1"/>
    </source>
</evidence>
<feature type="compositionally biased region" description="Low complexity" evidence="2">
    <location>
        <begin position="141"/>
        <end position="150"/>
    </location>
</feature>
<sequence>MYSVDDQILATWQVDSLEAILGPDLSPTTWSHQLRKRLLALSRLVSLQKARDLLRQELESRLNDPVRSRSAQRRHLCDIDVLHVVNAHQKETPRTEVLDEDEQPDPITVAAVSTRSTRRKRPRPQSPDQPDARPPLRSRDLSGPFSLSRPPGRPPRDDYPLQLIARTAVNPKSSFVPILPRTYRPMRVPPVTYRHTPTADRAKHPDTIVVDPSTPDSTSPPPRDGVAVLPRDNPSSPPTPVTGSADELGNDATTNHDIADDAVDKGDTGGDVADDDMADDGLTYDGMVDDDMANDSMANDMANTDMADDDVANGGSHTNTVMTGPISVQNITRPQTTTSVLETPNSRVNTVLSPITNETDTTITHPPLSRDIPRPKTATPRVDTVFARIRNEREHEIADLEGEVQKLRFEVDVKRTQVQLYRHNHMQAQRRAERARGSLNEIVAEEEESGQVEEYDEALAEIKALGKRYSFIFDAPDENPGGQRRQTPRTPGSRISPQTSSLGTPGVQHVSGTPKVLLSNLHAAIKTQKARRIEKRTALQEARVVAEQNVKDAEAAVVERLAEAEDAEASVTSLLGSLASLEEYLNSVKEQAVLLNKMGAC</sequence>
<gene>
    <name evidence="3" type="ORF">LX32DRAFT_638921</name>
</gene>
<feature type="region of interest" description="Disordered" evidence="2">
    <location>
        <begin position="473"/>
        <end position="509"/>
    </location>
</feature>
<comment type="caution">
    <text evidence="3">The sequence shown here is derived from an EMBL/GenBank/DDBJ whole genome shotgun (WGS) entry which is preliminary data.</text>
</comment>
<keyword evidence="4" id="KW-1185">Reference proteome</keyword>
<dbReference type="EMBL" id="MU842861">
    <property type="protein sequence ID" value="KAK2029676.1"/>
    <property type="molecule type" value="Genomic_DNA"/>
</dbReference>
<proteinExistence type="predicted"/>
<feature type="region of interest" description="Disordered" evidence="2">
    <location>
        <begin position="357"/>
        <end position="378"/>
    </location>
</feature>
<accession>A0AAD9HKA9</accession>
<feature type="coiled-coil region" evidence="1">
    <location>
        <begin position="390"/>
        <end position="417"/>
    </location>
</feature>
<name>A0AAD9HKA9_9PEZI</name>
<dbReference type="Proteomes" id="UP001232148">
    <property type="component" value="Unassembled WGS sequence"/>
</dbReference>
<evidence type="ECO:0000256" key="2">
    <source>
        <dbReference type="SAM" id="MobiDB-lite"/>
    </source>
</evidence>
<dbReference type="AlphaFoldDB" id="A0AAD9HKA9"/>
<feature type="compositionally biased region" description="Polar residues" evidence="2">
    <location>
        <begin position="484"/>
        <end position="503"/>
    </location>
</feature>
<reference evidence="3" key="1">
    <citation type="submission" date="2021-06" db="EMBL/GenBank/DDBJ databases">
        <title>Comparative genomics, transcriptomics and evolutionary studies reveal genomic signatures of adaptation to plant cell wall in hemibiotrophic fungi.</title>
        <authorList>
            <consortium name="DOE Joint Genome Institute"/>
            <person name="Baroncelli R."/>
            <person name="Diaz J.F."/>
            <person name="Benocci T."/>
            <person name="Peng M."/>
            <person name="Battaglia E."/>
            <person name="Haridas S."/>
            <person name="Andreopoulos W."/>
            <person name="Labutti K."/>
            <person name="Pangilinan J."/>
            <person name="Floch G.L."/>
            <person name="Makela M.R."/>
            <person name="Henrissat B."/>
            <person name="Grigoriev I.V."/>
            <person name="Crouch J.A."/>
            <person name="De Vries R.P."/>
            <person name="Sukno S.A."/>
            <person name="Thon M.R."/>
        </authorList>
    </citation>
    <scope>NUCLEOTIDE SEQUENCE</scope>
    <source>
        <strain evidence="3">MAFF235873</strain>
    </source>
</reference>
<keyword evidence="1" id="KW-0175">Coiled coil</keyword>
<feature type="region of interest" description="Disordered" evidence="2">
    <location>
        <begin position="91"/>
        <end position="159"/>
    </location>
</feature>
<protein>
    <submittedName>
        <fullName evidence="3">Uncharacterized protein</fullName>
    </submittedName>
</protein>
<organism evidence="3 4">
    <name type="scientific">Colletotrichum zoysiae</name>
    <dbReference type="NCBI Taxonomy" id="1216348"/>
    <lineage>
        <taxon>Eukaryota</taxon>
        <taxon>Fungi</taxon>
        <taxon>Dikarya</taxon>
        <taxon>Ascomycota</taxon>
        <taxon>Pezizomycotina</taxon>
        <taxon>Sordariomycetes</taxon>
        <taxon>Hypocreomycetidae</taxon>
        <taxon>Glomerellales</taxon>
        <taxon>Glomerellaceae</taxon>
        <taxon>Colletotrichum</taxon>
        <taxon>Colletotrichum graminicola species complex</taxon>
    </lineage>
</organism>
<evidence type="ECO:0000256" key="1">
    <source>
        <dbReference type="SAM" id="Coils"/>
    </source>
</evidence>
<feature type="compositionally biased region" description="Basic and acidic residues" evidence="2">
    <location>
        <begin position="197"/>
        <end position="206"/>
    </location>
</feature>
<feature type="region of interest" description="Disordered" evidence="2">
    <location>
        <begin position="194"/>
        <end position="277"/>
    </location>
</feature>
<evidence type="ECO:0000313" key="4">
    <source>
        <dbReference type="Proteomes" id="UP001232148"/>
    </source>
</evidence>
<feature type="compositionally biased region" description="Basic and acidic residues" evidence="2">
    <location>
        <begin position="257"/>
        <end position="268"/>
    </location>
</feature>